<keyword evidence="18" id="KW-1133">Transmembrane helix</keyword>
<reference evidence="22" key="1">
    <citation type="journal article" date="2019" name="Int. J. Syst. Evol. Microbiol.">
        <title>The Global Catalogue of Microorganisms (GCM) 10K type strain sequencing project: providing services to taxonomists for standard genome sequencing and annotation.</title>
        <authorList>
            <consortium name="The Broad Institute Genomics Platform"/>
            <consortium name="The Broad Institute Genome Sequencing Center for Infectious Disease"/>
            <person name="Wu L."/>
            <person name="Ma J."/>
        </authorList>
    </citation>
    <scope>NUCLEOTIDE SEQUENCE [LARGE SCALE GENOMIC DNA]</scope>
    <source>
        <strain evidence="22">CECT 8979</strain>
    </source>
</reference>
<keyword evidence="5" id="KW-1003">Cell membrane</keyword>
<evidence type="ECO:0000256" key="8">
    <source>
        <dbReference type="ARBA" id="ARBA00022676"/>
    </source>
</evidence>
<sequence>MSKFQPYINKIKPIFSKFERGIAKAHILTRKRWIKWPLILGCMVVLFFTGLYFSIFFGAFGHVPSSEELRDIRNEQSTQVLDRNGQLIGKFYIYDRQPSEFKDFPKHLVDALVSTEDTRFFEHRGIDNVSLARVFVKTILMQDKSSGGGSTITLQLAKNLYGRKHYPVLGIVVNKFKEAIIANRLERNYTKEEILEMYLNTVPFPDNTFGIESASRRFFNKSVSDLTVDESALLIGSLKANTYYNPRTNTERSVERRNVVLSQMAKYNYIPSDSLESYMAREPQFNFRSFNQNDGIAPYFRQHVKRELASILDTLKSPTGRPYDLYKDGLIVHTTLDYTMQSYAEASMEEHLSKLQKDFERSYGKWAPWFRDKKLLEPLIKIMPQYKMYKERGLSEEQIKDSLNVKRDIQLWSWENDTIRKASAMDSLRNYLKLLNTGMVSIEPSSGAIRSYIGGINYNYFKYDHVSQAERQVGSTFKPIVYTTAIESGMDPCNYYEAKPVKYPEYNNWMPKNSGGMGEEEDSLSEYSLKYALSRSVNTVAVKLINDVGITRSIEQANTMGISKAIPKEPSIALGTAQITMLDMAKAYTTYVNNGKFVQPYSISKILDRRGNVLVSIEAKQSKKPAFREYTRQVMLEMMKETVNSGTASRLRYTYGVRNDVAGKTGTTQDNKDGWFVGLTPSLVTLTWVGNDNHAIGFRSTSQGQGANSALPMFAKFYQKLNNDKNYDSITSAKFDSPWKQVREDLECANVIRPLPENFFDKIFGRKTPRYEELEDESK</sequence>
<keyword evidence="6" id="KW-0121">Carboxypeptidase</keyword>
<accession>A0ABV8AE48</accession>
<evidence type="ECO:0000256" key="2">
    <source>
        <dbReference type="ARBA" id="ARBA00004752"/>
    </source>
</evidence>
<name>A0ABV8AE48_9FLAO</name>
<evidence type="ECO:0000256" key="11">
    <source>
        <dbReference type="ARBA" id="ARBA00022960"/>
    </source>
</evidence>
<feature type="transmembrane region" description="Helical" evidence="18">
    <location>
        <begin position="38"/>
        <end position="60"/>
    </location>
</feature>
<evidence type="ECO:0000256" key="1">
    <source>
        <dbReference type="ARBA" id="ARBA00004236"/>
    </source>
</evidence>
<proteinExistence type="inferred from homology"/>
<protein>
    <submittedName>
        <fullName evidence="21">Transglycosylase domain-containing protein</fullName>
        <ecNumber evidence="21">2.4.-.-</ecNumber>
    </submittedName>
</protein>
<dbReference type="InterPro" id="IPR036950">
    <property type="entry name" value="PBP_transglycosylase"/>
</dbReference>
<comment type="catalytic activity">
    <reaction evidence="17">
        <text>[GlcNAc-(1-&gt;4)-Mur2Ac(oyl-L-Ala-gamma-D-Glu-L-Lys-D-Ala-D-Ala)](n)-di-trans,octa-cis-undecaprenyl diphosphate + beta-D-GlcNAc-(1-&gt;4)-Mur2Ac(oyl-L-Ala-gamma-D-Glu-L-Lys-D-Ala-D-Ala)-di-trans,octa-cis-undecaprenyl diphosphate = [GlcNAc-(1-&gt;4)-Mur2Ac(oyl-L-Ala-gamma-D-Glu-L-Lys-D-Ala-D-Ala)](n+1)-di-trans,octa-cis-undecaprenyl diphosphate + di-trans,octa-cis-undecaprenyl diphosphate + H(+)</text>
        <dbReference type="Rhea" id="RHEA:23708"/>
        <dbReference type="Rhea" id="RHEA-COMP:9602"/>
        <dbReference type="Rhea" id="RHEA-COMP:9603"/>
        <dbReference type="ChEBI" id="CHEBI:15378"/>
        <dbReference type="ChEBI" id="CHEBI:58405"/>
        <dbReference type="ChEBI" id="CHEBI:60033"/>
        <dbReference type="ChEBI" id="CHEBI:78435"/>
        <dbReference type="EC" id="2.4.99.28"/>
    </reaction>
</comment>
<dbReference type="PANTHER" id="PTHR32282">
    <property type="entry name" value="BINDING PROTEIN TRANSPEPTIDASE, PUTATIVE-RELATED"/>
    <property type="match status" value="1"/>
</dbReference>
<evidence type="ECO:0000256" key="12">
    <source>
        <dbReference type="ARBA" id="ARBA00022984"/>
    </source>
</evidence>
<gene>
    <name evidence="21" type="ORF">ACFOSX_03755</name>
</gene>
<evidence type="ECO:0000256" key="3">
    <source>
        <dbReference type="ARBA" id="ARBA00007090"/>
    </source>
</evidence>
<keyword evidence="11" id="KW-0133">Cell shape</keyword>
<evidence type="ECO:0000256" key="13">
    <source>
        <dbReference type="ARBA" id="ARBA00023136"/>
    </source>
</evidence>
<feature type="domain" description="Glycosyl transferase family 51" evidence="20">
    <location>
        <begin position="85"/>
        <end position="264"/>
    </location>
</feature>
<keyword evidence="18" id="KW-0812">Transmembrane</keyword>
<dbReference type="InterPro" id="IPR023346">
    <property type="entry name" value="Lysozyme-like_dom_sf"/>
</dbReference>
<dbReference type="Gene3D" id="1.10.3810.10">
    <property type="entry name" value="Biosynthetic peptidoglycan transglycosylase-like"/>
    <property type="match status" value="1"/>
</dbReference>
<dbReference type="PANTHER" id="PTHR32282:SF11">
    <property type="entry name" value="PENICILLIN-BINDING PROTEIN 1B"/>
    <property type="match status" value="1"/>
</dbReference>
<evidence type="ECO:0000256" key="17">
    <source>
        <dbReference type="ARBA" id="ARBA00049902"/>
    </source>
</evidence>
<comment type="similarity">
    <text evidence="3">In the C-terminal section; belongs to the transpeptidase family.</text>
</comment>
<evidence type="ECO:0000259" key="19">
    <source>
        <dbReference type="Pfam" id="PF00905"/>
    </source>
</evidence>
<comment type="similarity">
    <text evidence="4">In the N-terminal section; belongs to the glycosyltransferase 51 family.</text>
</comment>
<keyword evidence="14" id="KW-0511">Multifunctional enzyme</keyword>
<evidence type="ECO:0000256" key="5">
    <source>
        <dbReference type="ARBA" id="ARBA00022475"/>
    </source>
</evidence>
<comment type="subcellular location">
    <subcellularLocation>
        <location evidence="1">Cell membrane</location>
    </subcellularLocation>
</comment>
<evidence type="ECO:0000256" key="10">
    <source>
        <dbReference type="ARBA" id="ARBA00022801"/>
    </source>
</evidence>
<dbReference type="InterPro" id="IPR001264">
    <property type="entry name" value="Glyco_trans_51"/>
</dbReference>
<evidence type="ECO:0000256" key="7">
    <source>
        <dbReference type="ARBA" id="ARBA00022670"/>
    </source>
</evidence>
<keyword evidence="15" id="KW-0961">Cell wall biogenesis/degradation</keyword>
<evidence type="ECO:0000313" key="21">
    <source>
        <dbReference type="EMBL" id="MFC3876337.1"/>
    </source>
</evidence>
<evidence type="ECO:0000313" key="22">
    <source>
        <dbReference type="Proteomes" id="UP001595812"/>
    </source>
</evidence>
<keyword evidence="7" id="KW-0645">Protease</keyword>
<dbReference type="InterPro" id="IPR050396">
    <property type="entry name" value="Glycosyltr_51/Transpeptidase"/>
</dbReference>
<dbReference type="SUPFAM" id="SSF53955">
    <property type="entry name" value="Lysozyme-like"/>
    <property type="match status" value="1"/>
</dbReference>
<evidence type="ECO:0000256" key="6">
    <source>
        <dbReference type="ARBA" id="ARBA00022645"/>
    </source>
</evidence>
<keyword evidence="22" id="KW-1185">Reference proteome</keyword>
<evidence type="ECO:0000259" key="20">
    <source>
        <dbReference type="Pfam" id="PF00912"/>
    </source>
</evidence>
<keyword evidence="9 21" id="KW-0808">Transferase</keyword>
<evidence type="ECO:0000256" key="4">
    <source>
        <dbReference type="ARBA" id="ARBA00007739"/>
    </source>
</evidence>
<feature type="domain" description="Penicillin-binding protein transpeptidase" evidence="19">
    <location>
        <begin position="440"/>
        <end position="682"/>
    </location>
</feature>
<dbReference type="InterPro" id="IPR012338">
    <property type="entry name" value="Beta-lactam/transpept-like"/>
</dbReference>
<dbReference type="RefSeq" id="WP_386097158.1">
    <property type="nucleotide sequence ID" value="NZ_JBHSAT010000004.1"/>
</dbReference>
<keyword evidence="8 21" id="KW-0328">Glycosyltransferase</keyword>
<evidence type="ECO:0000256" key="15">
    <source>
        <dbReference type="ARBA" id="ARBA00023316"/>
    </source>
</evidence>
<comment type="catalytic activity">
    <reaction evidence="16">
        <text>Preferential cleavage: (Ac)2-L-Lys-D-Ala-|-D-Ala. Also transpeptidation of peptidyl-alanyl moieties that are N-acyl substituents of D-alanine.</text>
        <dbReference type="EC" id="3.4.16.4"/>
    </reaction>
</comment>
<dbReference type="Pfam" id="PF00912">
    <property type="entry name" value="Transgly"/>
    <property type="match status" value="1"/>
</dbReference>
<keyword evidence="10" id="KW-0378">Hydrolase</keyword>
<evidence type="ECO:0000256" key="9">
    <source>
        <dbReference type="ARBA" id="ARBA00022679"/>
    </source>
</evidence>
<dbReference type="Pfam" id="PF00905">
    <property type="entry name" value="Transpeptidase"/>
    <property type="match status" value="1"/>
</dbReference>
<evidence type="ECO:0000256" key="18">
    <source>
        <dbReference type="SAM" id="Phobius"/>
    </source>
</evidence>
<dbReference type="EC" id="2.4.-.-" evidence="21"/>
<keyword evidence="12" id="KW-0573">Peptidoglycan synthesis</keyword>
<evidence type="ECO:0000256" key="16">
    <source>
        <dbReference type="ARBA" id="ARBA00034000"/>
    </source>
</evidence>
<comment type="pathway">
    <text evidence="2">Cell wall biogenesis; peptidoglycan biosynthesis.</text>
</comment>
<comment type="caution">
    <text evidence="21">The sequence shown here is derived from an EMBL/GenBank/DDBJ whole genome shotgun (WGS) entry which is preliminary data.</text>
</comment>
<dbReference type="SUPFAM" id="SSF56601">
    <property type="entry name" value="beta-lactamase/transpeptidase-like"/>
    <property type="match status" value="1"/>
</dbReference>
<dbReference type="Gene3D" id="3.40.710.10">
    <property type="entry name" value="DD-peptidase/beta-lactamase superfamily"/>
    <property type="match status" value="1"/>
</dbReference>
<dbReference type="InterPro" id="IPR001460">
    <property type="entry name" value="PCN-bd_Tpept"/>
</dbReference>
<dbReference type="GO" id="GO:0016757">
    <property type="term" value="F:glycosyltransferase activity"/>
    <property type="evidence" value="ECO:0007669"/>
    <property type="project" value="UniProtKB-KW"/>
</dbReference>
<dbReference type="EMBL" id="JBHSAT010000004">
    <property type="protein sequence ID" value="MFC3876337.1"/>
    <property type="molecule type" value="Genomic_DNA"/>
</dbReference>
<organism evidence="21 22">
    <name type="scientific">Winogradskyella maritima</name>
    <dbReference type="NCBI Taxonomy" id="1517766"/>
    <lineage>
        <taxon>Bacteria</taxon>
        <taxon>Pseudomonadati</taxon>
        <taxon>Bacteroidota</taxon>
        <taxon>Flavobacteriia</taxon>
        <taxon>Flavobacteriales</taxon>
        <taxon>Flavobacteriaceae</taxon>
        <taxon>Winogradskyella</taxon>
    </lineage>
</organism>
<evidence type="ECO:0000256" key="14">
    <source>
        <dbReference type="ARBA" id="ARBA00023268"/>
    </source>
</evidence>
<dbReference type="Proteomes" id="UP001595812">
    <property type="component" value="Unassembled WGS sequence"/>
</dbReference>
<keyword evidence="13 18" id="KW-0472">Membrane</keyword>